<keyword evidence="4" id="KW-1133">Transmembrane helix</keyword>
<evidence type="ECO:0000256" key="2">
    <source>
        <dbReference type="ARBA" id="ARBA00023203"/>
    </source>
</evidence>
<dbReference type="Pfam" id="PF11945">
    <property type="entry name" value="WASH_WAHD"/>
    <property type="match status" value="1"/>
</dbReference>
<dbReference type="GO" id="GO:0003779">
    <property type="term" value="F:actin binding"/>
    <property type="evidence" value="ECO:0007669"/>
    <property type="project" value="UniProtKB-KW"/>
</dbReference>
<accession>A0A1I7XPG3</accession>
<feature type="compositionally biased region" description="Pro residues" evidence="3">
    <location>
        <begin position="337"/>
        <end position="349"/>
    </location>
</feature>
<feature type="transmembrane region" description="Helical" evidence="4">
    <location>
        <begin position="433"/>
        <end position="455"/>
    </location>
</feature>
<protein>
    <submittedName>
        <fullName evidence="7">WH2 domain-containing protein</fullName>
    </submittedName>
</protein>
<name>A0A1I7XPG3_HETBA</name>
<evidence type="ECO:0000313" key="7">
    <source>
        <dbReference type="WBParaSite" id="Hba_19667"/>
    </source>
</evidence>
<dbReference type="AlphaFoldDB" id="A0A1I7XPG3"/>
<dbReference type="GO" id="GO:0043015">
    <property type="term" value="F:gamma-tubulin binding"/>
    <property type="evidence" value="ECO:0007669"/>
    <property type="project" value="TreeGrafter"/>
</dbReference>
<dbReference type="Proteomes" id="UP000095283">
    <property type="component" value="Unplaced"/>
</dbReference>
<keyword evidence="2" id="KW-0009">Actin-binding</keyword>
<sequence>MHLSLVSVDVEQEEAVFRILEATKLFIQTADDVCNKVATRASEFEAKYIQVKERAERSNTSVVLQAPSYFPSEEYSPSLGLFSSVNDVKEPSVFVPQSAPRKVVDMKQELDERRQFFSPNQLMSKKAGDICDKGRSIPVRISSIADLFIYGSDKLVYDGVNGINLNQGSGKKSIIIMPRQVWNNFICHILNIAKNQYFLMLENRKEKEEGFPLDETAIGVAKSSSDPLAYRPEMAPIEDLDLPNILPDLPGIAEDVSFVDFSIPPSQFPDNIKDDSVSKYDILTSLVPEPLISVIKEVTSSPQVQADASQIIPPAPPSFLTSTEPLPQSLIEQLSTPVPPPPPPPPPLPLLQVSSPTKPSPTTPDRSDLMAAIRAVGGASKAQLKNIGMEKRRLKKANESLNETSALSKAASSSSGDLISSLTKALEARRKGIYGFALYIAAYCLLVFYILWAFVPTPVLNSLGNKFSLNTIINSLFYNNCFSHYSCCILQVTFNILLRSVIVVSEIQRRLAEFDKRSKIENENKYSVDSIIAENMIQSDHSRYSKVLKKREVEKEAQIKHTEFEQRVLEFPFAKSHVANFNTTEDCENNPVVDTNDAEPLQCDRGFYVEGNTYVDEYIAGSTYDIPEGEMTE</sequence>
<dbReference type="GO" id="GO:0005829">
    <property type="term" value="C:cytosol"/>
    <property type="evidence" value="ECO:0007669"/>
    <property type="project" value="GOC"/>
</dbReference>
<evidence type="ECO:0000256" key="3">
    <source>
        <dbReference type="SAM" id="MobiDB-lite"/>
    </source>
</evidence>
<proteinExistence type="inferred from homology"/>
<dbReference type="GO" id="GO:0006887">
    <property type="term" value="P:exocytosis"/>
    <property type="evidence" value="ECO:0007669"/>
    <property type="project" value="TreeGrafter"/>
</dbReference>
<keyword evidence="4" id="KW-0472">Membrane</keyword>
<dbReference type="PROSITE" id="PS51082">
    <property type="entry name" value="WH2"/>
    <property type="match status" value="1"/>
</dbReference>
<reference evidence="7" key="1">
    <citation type="submission" date="2016-11" db="UniProtKB">
        <authorList>
            <consortium name="WormBaseParasite"/>
        </authorList>
    </citation>
    <scope>IDENTIFICATION</scope>
</reference>
<dbReference type="GO" id="GO:0005769">
    <property type="term" value="C:early endosome"/>
    <property type="evidence" value="ECO:0007669"/>
    <property type="project" value="InterPro"/>
</dbReference>
<dbReference type="InterPro" id="IPR021854">
    <property type="entry name" value="WASH1_WAHD"/>
</dbReference>
<dbReference type="WBParaSite" id="Hba_19667">
    <property type="protein sequence ID" value="Hba_19667"/>
    <property type="gene ID" value="Hba_19667"/>
</dbReference>
<dbReference type="InterPro" id="IPR003124">
    <property type="entry name" value="WH2_dom"/>
</dbReference>
<dbReference type="GO" id="GO:0071203">
    <property type="term" value="C:WASH complex"/>
    <property type="evidence" value="ECO:0007669"/>
    <property type="project" value="InterPro"/>
</dbReference>
<dbReference type="GO" id="GO:0034314">
    <property type="term" value="P:Arp2/3 complex-mediated actin nucleation"/>
    <property type="evidence" value="ECO:0007669"/>
    <property type="project" value="InterPro"/>
</dbReference>
<feature type="region of interest" description="Disordered" evidence="3">
    <location>
        <begin position="332"/>
        <end position="366"/>
    </location>
</feature>
<feature type="domain" description="WH2" evidence="5">
    <location>
        <begin position="365"/>
        <end position="387"/>
    </location>
</feature>
<organism evidence="6 7">
    <name type="scientific">Heterorhabditis bacteriophora</name>
    <name type="common">Entomopathogenic nematode worm</name>
    <dbReference type="NCBI Taxonomy" id="37862"/>
    <lineage>
        <taxon>Eukaryota</taxon>
        <taxon>Metazoa</taxon>
        <taxon>Ecdysozoa</taxon>
        <taxon>Nematoda</taxon>
        <taxon>Chromadorea</taxon>
        <taxon>Rhabditida</taxon>
        <taxon>Rhabditina</taxon>
        <taxon>Rhabditomorpha</taxon>
        <taxon>Strongyloidea</taxon>
        <taxon>Heterorhabditidae</taxon>
        <taxon>Heterorhabditis</taxon>
    </lineage>
</organism>
<keyword evidence="6" id="KW-1185">Reference proteome</keyword>
<dbReference type="GO" id="GO:0042147">
    <property type="term" value="P:retrograde transport, endosome to Golgi"/>
    <property type="evidence" value="ECO:0007669"/>
    <property type="project" value="TreeGrafter"/>
</dbReference>
<dbReference type="GO" id="GO:0055037">
    <property type="term" value="C:recycling endosome"/>
    <property type="evidence" value="ECO:0007669"/>
    <property type="project" value="TreeGrafter"/>
</dbReference>
<comment type="similarity">
    <text evidence="1">Belongs to the WASH1 family.</text>
</comment>
<dbReference type="InterPro" id="IPR028290">
    <property type="entry name" value="WASH1"/>
</dbReference>
<keyword evidence="4" id="KW-0812">Transmembrane</keyword>
<evidence type="ECO:0000256" key="1">
    <source>
        <dbReference type="ARBA" id="ARBA00005602"/>
    </source>
</evidence>
<evidence type="ECO:0000313" key="6">
    <source>
        <dbReference type="Proteomes" id="UP000095283"/>
    </source>
</evidence>
<dbReference type="GO" id="GO:0043014">
    <property type="term" value="F:alpha-tubulin binding"/>
    <property type="evidence" value="ECO:0007669"/>
    <property type="project" value="InterPro"/>
</dbReference>
<dbReference type="PANTHER" id="PTHR23331:SF1">
    <property type="entry name" value="WASH COMPLEX SUBUNIT 1"/>
    <property type="match status" value="1"/>
</dbReference>
<feature type="transmembrane region" description="Helical" evidence="4">
    <location>
        <begin position="482"/>
        <end position="502"/>
    </location>
</feature>
<evidence type="ECO:0000259" key="5">
    <source>
        <dbReference type="PROSITE" id="PS51082"/>
    </source>
</evidence>
<evidence type="ECO:0000256" key="4">
    <source>
        <dbReference type="SAM" id="Phobius"/>
    </source>
</evidence>
<dbReference type="GO" id="GO:0032456">
    <property type="term" value="P:endocytic recycling"/>
    <property type="evidence" value="ECO:0007669"/>
    <property type="project" value="TreeGrafter"/>
</dbReference>
<dbReference type="PANTHER" id="PTHR23331">
    <property type="entry name" value="CXYORF1"/>
    <property type="match status" value="1"/>
</dbReference>